<reference evidence="2 3" key="1">
    <citation type="submission" date="2018-10" db="EMBL/GenBank/DDBJ databases">
        <title>Genomic Encyclopedia of Archaeal and Bacterial Type Strains, Phase II (KMG-II): from individual species to whole genera.</title>
        <authorList>
            <person name="Goeker M."/>
        </authorList>
    </citation>
    <scope>NUCLEOTIDE SEQUENCE [LARGE SCALE GENOMIC DNA]</scope>
    <source>
        <strain evidence="2 3">RP-AC37</strain>
    </source>
</reference>
<accession>A0A420XVI2</accession>
<name>A0A420XVI2_9ACTN</name>
<dbReference type="EMBL" id="RBWV01000001">
    <property type="protein sequence ID" value="RKS84298.1"/>
    <property type="molecule type" value="Genomic_DNA"/>
</dbReference>
<keyword evidence="3" id="KW-1185">Reference proteome</keyword>
<gene>
    <name evidence="2" type="ORF">CLV35_0115</name>
</gene>
<evidence type="ECO:0000313" key="2">
    <source>
        <dbReference type="EMBL" id="RKS84298.1"/>
    </source>
</evidence>
<evidence type="ECO:0000256" key="1">
    <source>
        <dbReference type="SAM" id="MobiDB-lite"/>
    </source>
</evidence>
<dbReference type="Proteomes" id="UP000281955">
    <property type="component" value="Unassembled WGS sequence"/>
</dbReference>
<organism evidence="2 3">
    <name type="scientific">Motilibacter peucedani</name>
    <dbReference type="NCBI Taxonomy" id="598650"/>
    <lineage>
        <taxon>Bacteria</taxon>
        <taxon>Bacillati</taxon>
        <taxon>Actinomycetota</taxon>
        <taxon>Actinomycetes</taxon>
        <taxon>Motilibacterales</taxon>
        <taxon>Motilibacteraceae</taxon>
        <taxon>Motilibacter</taxon>
    </lineage>
</organism>
<sequence>MHERPGDSPAPGRLPAGAPSDRPRVERVVALASEVRPSLPLGPAAADALRAAMARQDVWLGGCFAAVPEGAQVWTAPRTDPAAVPLGEVSWSEAPSGGLVITSVSVTPAGLALGEGTLTVLARVLALTGVPVDGTRVGLPVPTEDPPA</sequence>
<protein>
    <submittedName>
        <fullName evidence="2">Uncharacterized protein</fullName>
    </submittedName>
</protein>
<proteinExistence type="predicted"/>
<dbReference type="RefSeq" id="WP_147431822.1">
    <property type="nucleotide sequence ID" value="NZ_RBWV01000001.1"/>
</dbReference>
<dbReference type="AlphaFoldDB" id="A0A420XVI2"/>
<evidence type="ECO:0000313" key="3">
    <source>
        <dbReference type="Proteomes" id="UP000281955"/>
    </source>
</evidence>
<dbReference type="InParanoid" id="A0A420XVI2"/>
<comment type="caution">
    <text evidence="2">The sequence shown here is derived from an EMBL/GenBank/DDBJ whole genome shotgun (WGS) entry which is preliminary data.</text>
</comment>
<feature type="region of interest" description="Disordered" evidence="1">
    <location>
        <begin position="1"/>
        <end position="23"/>
    </location>
</feature>